<dbReference type="GO" id="GO:0016747">
    <property type="term" value="F:acyltransferase activity, transferring groups other than amino-acyl groups"/>
    <property type="evidence" value="ECO:0007669"/>
    <property type="project" value="InterPro"/>
</dbReference>
<dbReference type="Proteomes" id="UP001374579">
    <property type="component" value="Unassembled WGS sequence"/>
</dbReference>
<dbReference type="PANTHER" id="PTHR20958">
    <property type="entry name" value="GLYCINE N-ACYLTRANSFERASE-LIKE PROTEIN"/>
    <property type="match status" value="1"/>
</dbReference>
<protein>
    <recommendedName>
        <fullName evidence="1">N-acetyltransferase domain-containing protein</fullName>
    </recommendedName>
</protein>
<organism evidence="2 3">
    <name type="scientific">Littorina saxatilis</name>
    <dbReference type="NCBI Taxonomy" id="31220"/>
    <lineage>
        <taxon>Eukaryota</taxon>
        <taxon>Metazoa</taxon>
        <taxon>Spiralia</taxon>
        <taxon>Lophotrochozoa</taxon>
        <taxon>Mollusca</taxon>
        <taxon>Gastropoda</taxon>
        <taxon>Caenogastropoda</taxon>
        <taxon>Littorinimorpha</taxon>
        <taxon>Littorinoidea</taxon>
        <taxon>Littorinidae</taxon>
        <taxon>Littorina</taxon>
    </lineage>
</organism>
<dbReference type="InterPro" id="IPR000182">
    <property type="entry name" value="GNAT_dom"/>
</dbReference>
<dbReference type="CDD" id="cd04301">
    <property type="entry name" value="NAT_SF"/>
    <property type="match status" value="1"/>
</dbReference>
<dbReference type="PANTHER" id="PTHR20958:SF6">
    <property type="entry name" value="GLYCINE N-ACYLTRANSFERASE-LIKE PROTEIN"/>
    <property type="match status" value="1"/>
</dbReference>
<dbReference type="AlphaFoldDB" id="A0AAN9BAV5"/>
<sequence>MAEFIHLSVTELPELMNQLTKSFPSTTPIFYTADNVIRGRLSSDEVQFCVNTWPQPACVAVVSPAKCGQLVNYRTTVDLWTEEASILIKFLHENTILDWSQPIFFRVHPLADSEFKAVCGVLEEKGGTYNCAERHIYTLTLPPQKMKPLPVGYTGPKSLSQQDAADVGHQYSAWGVHPADTVCYFQACCNQLPSSGIHTDDGELVAYAALHHTSALGSVVTDSQHRRKGLGAAVVADVCTKMVEDKQTPYVFVNPQNVASAELYKNCGFEFKAVAYRIRFASKDS</sequence>
<dbReference type="EMBL" id="JBAMIC010000010">
    <property type="protein sequence ID" value="KAK7102611.1"/>
    <property type="molecule type" value="Genomic_DNA"/>
</dbReference>
<reference evidence="2 3" key="1">
    <citation type="submission" date="2024-02" db="EMBL/GenBank/DDBJ databases">
        <title>Chromosome-scale genome assembly of the rough periwinkle Littorina saxatilis.</title>
        <authorList>
            <person name="De Jode A."/>
            <person name="Faria R."/>
            <person name="Formenti G."/>
            <person name="Sims Y."/>
            <person name="Smith T.P."/>
            <person name="Tracey A."/>
            <person name="Wood J.M.D."/>
            <person name="Zagrodzka Z.B."/>
            <person name="Johannesson K."/>
            <person name="Butlin R.K."/>
            <person name="Leder E.H."/>
        </authorList>
    </citation>
    <scope>NUCLEOTIDE SEQUENCE [LARGE SCALE GENOMIC DNA]</scope>
    <source>
        <strain evidence="2">Snail1</strain>
        <tissue evidence="2">Muscle</tissue>
    </source>
</reference>
<dbReference type="InterPro" id="IPR053225">
    <property type="entry name" value="Acyl-CoA_N-acyltransferase"/>
</dbReference>
<dbReference type="Gene3D" id="3.40.630.30">
    <property type="match status" value="1"/>
</dbReference>
<dbReference type="Pfam" id="PF08445">
    <property type="entry name" value="FR47"/>
    <property type="match status" value="1"/>
</dbReference>
<dbReference type="InterPro" id="IPR013653">
    <property type="entry name" value="GCN5-like_dom"/>
</dbReference>
<keyword evidence="3" id="KW-1185">Reference proteome</keyword>
<evidence type="ECO:0000259" key="1">
    <source>
        <dbReference type="PROSITE" id="PS51186"/>
    </source>
</evidence>
<dbReference type="PROSITE" id="PS51186">
    <property type="entry name" value="GNAT"/>
    <property type="match status" value="1"/>
</dbReference>
<name>A0AAN9BAV5_9CAEN</name>
<comment type="caution">
    <text evidence="2">The sequence shown here is derived from an EMBL/GenBank/DDBJ whole genome shotgun (WGS) entry which is preliminary data.</text>
</comment>
<proteinExistence type="predicted"/>
<accession>A0AAN9BAV5</accession>
<dbReference type="InterPro" id="IPR016181">
    <property type="entry name" value="Acyl_CoA_acyltransferase"/>
</dbReference>
<evidence type="ECO:0000313" key="3">
    <source>
        <dbReference type="Proteomes" id="UP001374579"/>
    </source>
</evidence>
<gene>
    <name evidence="2" type="ORF">V1264_020804</name>
</gene>
<dbReference type="SUPFAM" id="SSF55729">
    <property type="entry name" value="Acyl-CoA N-acyltransferases (Nat)"/>
    <property type="match status" value="1"/>
</dbReference>
<evidence type="ECO:0000313" key="2">
    <source>
        <dbReference type="EMBL" id="KAK7102611.1"/>
    </source>
</evidence>
<feature type="domain" description="N-acetyltransferase" evidence="1">
    <location>
        <begin position="154"/>
        <end position="285"/>
    </location>
</feature>